<comment type="caution">
    <text evidence="1">The sequence shown here is derived from an EMBL/GenBank/DDBJ whole genome shotgun (WGS) entry which is preliminary data.</text>
</comment>
<gene>
    <name evidence="1" type="ORF">FXV77_02535</name>
</gene>
<keyword evidence="2" id="KW-1185">Reference proteome</keyword>
<organism evidence="1 2">
    <name type="scientific">Sphingobacterium phlebotomi</name>
    <dbReference type="NCBI Taxonomy" id="2605433"/>
    <lineage>
        <taxon>Bacteria</taxon>
        <taxon>Pseudomonadati</taxon>
        <taxon>Bacteroidota</taxon>
        <taxon>Sphingobacteriia</taxon>
        <taxon>Sphingobacteriales</taxon>
        <taxon>Sphingobacteriaceae</taxon>
        <taxon>Sphingobacterium</taxon>
    </lineage>
</organism>
<dbReference type="Proteomes" id="UP000322362">
    <property type="component" value="Unassembled WGS sequence"/>
</dbReference>
<sequence length="154" mass="17001">MMDTILITYGTQPFAQRIGRLLSSCYKVAYASSEPFPDILLKQNYHRIPTGANPTFAHEILKLCLDKGYQIILPLGKMEGQPLNEARVLLEEYGIAVLLPHDLEDCFVIENPSGAVHVLKSGKDMLTGEQLCDSPFSGVGMMSDSDEEPILCLV</sequence>
<evidence type="ECO:0000313" key="1">
    <source>
        <dbReference type="EMBL" id="TYR38175.1"/>
    </source>
</evidence>
<protein>
    <submittedName>
        <fullName evidence="1">Uncharacterized protein</fullName>
    </submittedName>
</protein>
<name>A0A5D4HEZ7_9SPHI</name>
<dbReference type="AlphaFoldDB" id="A0A5D4HEZ7"/>
<accession>A0A5D4HEZ7</accession>
<dbReference type="Gene3D" id="3.40.50.20">
    <property type="match status" value="1"/>
</dbReference>
<proteinExistence type="predicted"/>
<dbReference type="EMBL" id="VTAV01000001">
    <property type="protein sequence ID" value="TYR38175.1"/>
    <property type="molecule type" value="Genomic_DNA"/>
</dbReference>
<evidence type="ECO:0000313" key="2">
    <source>
        <dbReference type="Proteomes" id="UP000322362"/>
    </source>
</evidence>
<reference evidence="1 2" key="1">
    <citation type="submission" date="2019-08" db="EMBL/GenBank/DDBJ databases">
        <title>Phlebobacter frassis gen. nov. sp. nov., a new member of family Sphingobacteriaceae isolated from sand fly rearing media.</title>
        <authorList>
            <person name="Kakumanu M.L."/>
            <person name="Marayati B.F."/>
            <person name="Wada-Katsumata A."/>
            <person name="Wasserberg G."/>
            <person name="Schal C."/>
            <person name="Apperson C.S."/>
            <person name="Ponnusamy L."/>
        </authorList>
    </citation>
    <scope>NUCLEOTIDE SEQUENCE [LARGE SCALE GENOMIC DNA]</scope>
    <source>
        <strain evidence="1 2">SSI9</strain>
    </source>
</reference>
<dbReference type="RefSeq" id="WP_148917640.1">
    <property type="nucleotide sequence ID" value="NZ_VTAV01000001.1"/>
</dbReference>